<dbReference type="EMBL" id="LDAU01000063">
    <property type="protein sequence ID" value="KRX08488.1"/>
    <property type="molecule type" value="Genomic_DNA"/>
</dbReference>
<proteinExistence type="predicted"/>
<protein>
    <recommendedName>
        <fullName evidence="4">Palmitoyltransferase</fullName>
    </recommendedName>
</protein>
<organism evidence="2 3">
    <name type="scientific">Pseudocohnilembus persalinus</name>
    <name type="common">Ciliate</name>
    <dbReference type="NCBI Taxonomy" id="266149"/>
    <lineage>
        <taxon>Eukaryota</taxon>
        <taxon>Sar</taxon>
        <taxon>Alveolata</taxon>
        <taxon>Ciliophora</taxon>
        <taxon>Intramacronucleata</taxon>
        <taxon>Oligohymenophorea</taxon>
        <taxon>Scuticociliatia</taxon>
        <taxon>Philasterida</taxon>
        <taxon>Pseudocohnilembidae</taxon>
        <taxon>Pseudocohnilembus</taxon>
    </lineage>
</organism>
<evidence type="ECO:0000313" key="3">
    <source>
        <dbReference type="Proteomes" id="UP000054937"/>
    </source>
</evidence>
<accession>A0A0V0R2T1</accession>
<name>A0A0V0R2T1_PSEPJ</name>
<dbReference type="InParanoid" id="A0A0V0R2T1"/>
<sequence length="172" mass="20458">MDHHCHWAIIAIFFGFHVYLVLKNRTTIGDMIDPKHKNNPDYLQYKEQQKNIYNQGKFWNFIFYFGKNPLLWLIPVGKPLGNGYQWSKNEKIEKINIQQVKQIQNQKFRINEEEINSIQQTEEGILLQTETEMTDIENQPLNKKNKEQIQNTNQITSATKSYKIQDSDIDQL</sequence>
<feature type="transmembrane region" description="Helical" evidence="1">
    <location>
        <begin position="6"/>
        <end position="22"/>
    </location>
</feature>
<keyword evidence="1" id="KW-0472">Membrane</keyword>
<dbReference type="AlphaFoldDB" id="A0A0V0R2T1"/>
<evidence type="ECO:0008006" key="4">
    <source>
        <dbReference type="Google" id="ProtNLM"/>
    </source>
</evidence>
<comment type="caution">
    <text evidence="2">The sequence shown here is derived from an EMBL/GenBank/DDBJ whole genome shotgun (WGS) entry which is preliminary data.</text>
</comment>
<keyword evidence="1" id="KW-0812">Transmembrane</keyword>
<dbReference type="OrthoDB" id="331948at2759"/>
<keyword evidence="1" id="KW-1133">Transmembrane helix</keyword>
<gene>
    <name evidence="2" type="ORF">PPERSA_12969</name>
</gene>
<dbReference type="Proteomes" id="UP000054937">
    <property type="component" value="Unassembled WGS sequence"/>
</dbReference>
<reference evidence="2 3" key="1">
    <citation type="journal article" date="2015" name="Sci. Rep.">
        <title>Genome of the facultative scuticociliatosis pathogen Pseudocohnilembus persalinus provides insight into its virulence through horizontal gene transfer.</title>
        <authorList>
            <person name="Xiong J."/>
            <person name="Wang G."/>
            <person name="Cheng J."/>
            <person name="Tian M."/>
            <person name="Pan X."/>
            <person name="Warren A."/>
            <person name="Jiang C."/>
            <person name="Yuan D."/>
            <person name="Miao W."/>
        </authorList>
    </citation>
    <scope>NUCLEOTIDE SEQUENCE [LARGE SCALE GENOMIC DNA]</scope>
    <source>
        <strain evidence="2">36N120E</strain>
    </source>
</reference>
<evidence type="ECO:0000256" key="1">
    <source>
        <dbReference type="SAM" id="Phobius"/>
    </source>
</evidence>
<keyword evidence="3" id="KW-1185">Reference proteome</keyword>
<evidence type="ECO:0000313" key="2">
    <source>
        <dbReference type="EMBL" id="KRX08488.1"/>
    </source>
</evidence>